<evidence type="ECO:0000256" key="4">
    <source>
        <dbReference type="ARBA" id="ARBA00023002"/>
    </source>
</evidence>
<evidence type="ECO:0000256" key="3">
    <source>
        <dbReference type="ARBA" id="ARBA00022723"/>
    </source>
</evidence>
<dbReference type="AlphaFoldDB" id="A0A5N1JA24"/>
<sequence length="416" mass="48328">MAEIPRLKGLDHTLPLMREGYPYLMNRCRQLKSEIFRFRFFGQSAICLHGEEGAALFYDESKFIRKGVTPRRLKETLLGKGGIHGLDDEAHRHRKAAFMSLMTPEHIQWLVVLMSAQWKAYCLKWTTAGQVNLFQEVQEILCRAICTWSGVPLEKQEVKQRTQDFAAMIEAFGGVGLRNVRGRAARKRTEKWLAKLITDIRAEKFKVNEDTAAYTMAWHRDLKGELLDLEVAVAELINVLRPTVAIAYYVVFIALALHQHPEYRKRLQAQEDKLTEFFSQEVRRYYPFAPFMGARTRQDFTWKEYRFPMGQLVLLDIYGTNHDAMLWPQPESFWPERYHHWPGSPFDFIPQGGGDHFNGHRCPGEWITIEAMKLGLNVLVNGITYEVPPQDLSFSLARMPTYPKSGFIIQNVKLWE</sequence>
<keyword evidence="4" id="KW-0560">Oxidoreductase</keyword>
<comment type="cofactor">
    <cofactor evidence="6">
        <name>heme</name>
        <dbReference type="ChEBI" id="CHEBI:30413"/>
    </cofactor>
</comment>
<dbReference type="GO" id="GO:0020037">
    <property type="term" value="F:heme binding"/>
    <property type="evidence" value="ECO:0007669"/>
    <property type="project" value="InterPro"/>
</dbReference>
<dbReference type="InterPro" id="IPR001128">
    <property type="entry name" value="Cyt_P450"/>
</dbReference>
<evidence type="ECO:0000256" key="5">
    <source>
        <dbReference type="ARBA" id="ARBA00023004"/>
    </source>
</evidence>
<evidence type="ECO:0000256" key="6">
    <source>
        <dbReference type="PIRSR" id="PIRSR602401-1"/>
    </source>
</evidence>
<dbReference type="Pfam" id="PF00067">
    <property type="entry name" value="p450"/>
    <property type="match status" value="1"/>
</dbReference>
<evidence type="ECO:0000313" key="8">
    <source>
        <dbReference type="Proteomes" id="UP000326570"/>
    </source>
</evidence>
<evidence type="ECO:0000256" key="2">
    <source>
        <dbReference type="ARBA" id="ARBA00022617"/>
    </source>
</evidence>
<dbReference type="CDD" id="cd11067">
    <property type="entry name" value="CYP152"/>
    <property type="match status" value="1"/>
</dbReference>
<keyword evidence="3 6" id="KW-0479">Metal-binding</keyword>
<evidence type="ECO:0000313" key="7">
    <source>
        <dbReference type="EMBL" id="KAA9346165.1"/>
    </source>
</evidence>
<gene>
    <name evidence="7" type="ORF">F0P94_03535</name>
</gene>
<dbReference type="SUPFAM" id="SSF48264">
    <property type="entry name" value="Cytochrome P450"/>
    <property type="match status" value="1"/>
</dbReference>
<name>A0A5N1JA24_9BACT</name>
<dbReference type="InterPro" id="IPR002401">
    <property type="entry name" value="Cyt_P450_E_grp-I"/>
</dbReference>
<dbReference type="PANTHER" id="PTHR24302">
    <property type="entry name" value="CYTOCHROME P450 FAMILY 3"/>
    <property type="match status" value="1"/>
</dbReference>
<evidence type="ECO:0000256" key="1">
    <source>
        <dbReference type="ARBA" id="ARBA00010617"/>
    </source>
</evidence>
<organism evidence="7 8">
    <name type="scientific">Adhaeribacter soli</name>
    <dbReference type="NCBI Taxonomy" id="2607655"/>
    <lineage>
        <taxon>Bacteria</taxon>
        <taxon>Pseudomonadati</taxon>
        <taxon>Bacteroidota</taxon>
        <taxon>Cytophagia</taxon>
        <taxon>Cytophagales</taxon>
        <taxon>Hymenobacteraceae</taxon>
        <taxon>Adhaeribacter</taxon>
    </lineage>
</organism>
<dbReference type="PANTHER" id="PTHR24302:SF15">
    <property type="entry name" value="FATTY-ACID PEROXYGENASE"/>
    <property type="match status" value="1"/>
</dbReference>
<dbReference type="Gene3D" id="1.10.630.10">
    <property type="entry name" value="Cytochrome P450"/>
    <property type="match status" value="1"/>
</dbReference>
<dbReference type="GO" id="GO:0005506">
    <property type="term" value="F:iron ion binding"/>
    <property type="evidence" value="ECO:0007669"/>
    <property type="project" value="InterPro"/>
</dbReference>
<dbReference type="InterPro" id="IPR036396">
    <property type="entry name" value="Cyt_P450_sf"/>
</dbReference>
<dbReference type="EMBL" id="VTWT01000001">
    <property type="protein sequence ID" value="KAA9346165.1"/>
    <property type="molecule type" value="Genomic_DNA"/>
</dbReference>
<dbReference type="RefSeq" id="WP_150902322.1">
    <property type="nucleotide sequence ID" value="NZ_VTWT01000001.1"/>
</dbReference>
<dbReference type="PRINTS" id="PR00463">
    <property type="entry name" value="EP450I"/>
</dbReference>
<comment type="similarity">
    <text evidence="1">Belongs to the cytochrome P450 family.</text>
</comment>
<dbReference type="GO" id="GO:0016705">
    <property type="term" value="F:oxidoreductase activity, acting on paired donors, with incorporation or reduction of molecular oxygen"/>
    <property type="evidence" value="ECO:0007669"/>
    <property type="project" value="InterPro"/>
</dbReference>
<feature type="binding site" description="axial binding residue" evidence="6">
    <location>
        <position position="362"/>
    </location>
    <ligand>
        <name>heme</name>
        <dbReference type="ChEBI" id="CHEBI:30413"/>
    </ligand>
    <ligandPart>
        <name>Fe</name>
        <dbReference type="ChEBI" id="CHEBI:18248"/>
    </ligandPart>
</feature>
<dbReference type="GO" id="GO:0004497">
    <property type="term" value="F:monooxygenase activity"/>
    <property type="evidence" value="ECO:0007669"/>
    <property type="project" value="InterPro"/>
</dbReference>
<accession>A0A5N1JA24</accession>
<dbReference type="Proteomes" id="UP000326570">
    <property type="component" value="Unassembled WGS sequence"/>
</dbReference>
<proteinExistence type="inferred from homology"/>
<comment type="caution">
    <text evidence="7">The sequence shown here is derived from an EMBL/GenBank/DDBJ whole genome shotgun (WGS) entry which is preliminary data.</text>
</comment>
<protein>
    <submittedName>
        <fullName evidence="7">Cytochrome P450</fullName>
    </submittedName>
</protein>
<keyword evidence="8" id="KW-1185">Reference proteome</keyword>
<reference evidence="7 8" key="1">
    <citation type="submission" date="2019-09" db="EMBL/GenBank/DDBJ databases">
        <title>Genome sequence of Adhaeribacter sp. M2.</title>
        <authorList>
            <person name="Srinivasan S."/>
        </authorList>
    </citation>
    <scope>NUCLEOTIDE SEQUENCE [LARGE SCALE GENOMIC DNA]</scope>
    <source>
        <strain evidence="7 8">M2</strain>
    </source>
</reference>
<keyword evidence="2 6" id="KW-0349">Heme</keyword>
<keyword evidence="5 6" id="KW-0408">Iron</keyword>
<dbReference type="InterPro" id="IPR050705">
    <property type="entry name" value="Cytochrome_P450_3A"/>
</dbReference>